<keyword evidence="1" id="KW-0472">Membrane</keyword>
<keyword evidence="3" id="KW-1185">Reference proteome</keyword>
<protein>
    <submittedName>
        <fullName evidence="2">Uncharacterized protein</fullName>
    </submittedName>
</protein>
<feature type="transmembrane region" description="Helical" evidence="1">
    <location>
        <begin position="88"/>
        <end position="110"/>
    </location>
</feature>
<sequence length="146" mass="16637">MSCYCSINLNDYISVVNKKIHPLKSLKVRAIIFLICMPSSIYLLNNITTSLSLSKIQLLLVMTSITTSTAASILYKNFPIFKRFTFPTLIYAFSSIFIYVVTSLGIAYLVNMLGTYVILLIMIPVGVTFYWGVTHFESLEKVRYNY</sequence>
<accession>A0ABP9TTR7</accession>
<evidence type="ECO:0000256" key="1">
    <source>
        <dbReference type="SAM" id="Phobius"/>
    </source>
</evidence>
<dbReference type="Proteomes" id="UP001628124">
    <property type="component" value="Unassembled WGS sequence"/>
</dbReference>
<feature type="transmembrane region" description="Helical" evidence="1">
    <location>
        <begin position="116"/>
        <end position="133"/>
    </location>
</feature>
<keyword evidence="1" id="KW-0812">Transmembrane</keyword>
<feature type="transmembrane region" description="Helical" evidence="1">
    <location>
        <begin position="56"/>
        <end position="76"/>
    </location>
</feature>
<evidence type="ECO:0000313" key="2">
    <source>
        <dbReference type="EMBL" id="GAA5252283.1"/>
    </source>
</evidence>
<gene>
    <name evidence="2" type="ORF">KNCP2_05710</name>
</gene>
<comment type="caution">
    <text evidence="2">The sequence shown here is derived from an EMBL/GenBank/DDBJ whole genome shotgun (WGS) entry which is preliminary data.</text>
</comment>
<reference evidence="2 3" key="1">
    <citation type="journal article" date="2024" name="Microbiol. Immunol.">
        <title>Discovery of a novel spotted fever group Rickettsia, 'Candidatus Rickettsia kedanie,' in unfed larval chigger mites, Leptotrombidium scutellare.</title>
        <authorList>
            <person name="Ogawa M."/>
            <person name="Matsutani M."/>
            <person name="Katayama T."/>
            <person name="Takada N."/>
            <person name="Noda S."/>
            <person name="Takahashi M."/>
            <person name="Kageyama D."/>
            <person name="Hanaoka N."/>
            <person name="Ebihara H."/>
        </authorList>
    </citation>
    <scope>NUCLEOTIDE SEQUENCE [LARGE SCALE GENOMIC DNA]</scope>
    <source>
        <strain evidence="2 3">KNCP2-13</strain>
    </source>
</reference>
<proteinExistence type="predicted"/>
<feature type="transmembrane region" description="Helical" evidence="1">
    <location>
        <begin position="26"/>
        <end position="44"/>
    </location>
</feature>
<keyword evidence="1" id="KW-1133">Transmembrane helix</keyword>
<evidence type="ECO:0000313" key="3">
    <source>
        <dbReference type="Proteomes" id="UP001628124"/>
    </source>
</evidence>
<dbReference type="EMBL" id="BAABMM010000019">
    <property type="protein sequence ID" value="GAA5252283.1"/>
    <property type="molecule type" value="Genomic_DNA"/>
</dbReference>
<organism evidence="2 3">
    <name type="scientific">Candidatus Rickettsia kedanie</name>
    <dbReference type="NCBI Taxonomy" id="3115352"/>
    <lineage>
        <taxon>Bacteria</taxon>
        <taxon>Pseudomonadati</taxon>
        <taxon>Pseudomonadota</taxon>
        <taxon>Alphaproteobacteria</taxon>
        <taxon>Rickettsiales</taxon>
        <taxon>Rickettsiaceae</taxon>
        <taxon>Rickettsieae</taxon>
        <taxon>Rickettsia</taxon>
        <taxon>spotted fever group</taxon>
    </lineage>
</organism>
<name>A0ABP9TTR7_9RICK</name>